<keyword evidence="11" id="KW-1185">Reference proteome</keyword>
<evidence type="ECO:0000256" key="3">
    <source>
        <dbReference type="ARBA" id="ARBA00022679"/>
    </source>
</evidence>
<dbReference type="OrthoDB" id="9783652at2"/>
<organism evidence="10 11">
    <name type="scientific">Symmachiella macrocystis</name>
    <dbReference type="NCBI Taxonomy" id="2527985"/>
    <lineage>
        <taxon>Bacteria</taxon>
        <taxon>Pseudomonadati</taxon>
        <taxon>Planctomycetota</taxon>
        <taxon>Planctomycetia</taxon>
        <taxon>Planctomycetales</taxon>
        <taxon>Planctomycetaceae</taxon>
        <taxon>Symmachiella</taxon>
    </lineage>
</organism>
<name>A0A5C6B6Q3_9PLAN</name>
<keyword evidence="5 9" id="KW-1133">Transmembrane helix</keyword>
<feature type="transmembrane region" description="Helical" evidence="9">
    <location>
        <begin position="79"/>
        <end position="98"/>
    </location>
</feature>
<feature type="binding site" evidence="7">
    <location>
        <position position="159"/>
    </location>
    <ligand>
        <name>Mg(2+)</name>
        <dbReference type="ChEBI" id="CHEBI:18420"/>
    </ligand>
</feature>
<evidence type="ECO:0000256" key="6">
    <source>
        <dbReference type="ARBA" id="ARBA00023136"/>
    </source>
</evidence>
<dbReference type="CDD" id="cd06853">
    <property type="entry name" value="GT_WecA_like"/>
    <property type="match status" value="1"/>
</dbReference>
<evidence type="ECO:0000256" key="2">
    <source>
        <dbReference type="ARBA" id="ARBA00022475"/>
    </source>
</evidence>
<comment type="cofactor">
    <cofactor evidence="7">
        <name>Mg(2+)</name>
        <dbReference type="ChEBI" id="CHEBI:18420"/>
    </cofactor>
</comment>
<sequence length="512" mass="54937">MDVLLIALAAGLVSLVFTRAIRSLATVVGLVDHPDGHRKLQSQPIALGGGLAVFASSVLVLALAAWWRQDIFEAFVKHGNELWGLLFAGATIVVLGLFDDRVGLRGRQKLIGQLLAASILVAFGITFERVSVFGWTVEFGLLSVPFTIFWLLGAINSVNLLDGVDGLATMVGIIITTSIALMAGLAGQTAVVLVAAAFASALLGFLRFNFPPATVYLGDAGSMLIGLVIGTLAFSASLKGPGTVFIIAPLSLCAIPIFDSATAILRRKLTGRSIYATDRGHLHHRLMQQMPTGRVLALIGLACLATSVAALASIFFRNDAIAMVSSLALVAIFVVTRTFGHAELSLLANRLRSVGRSLVAVKRPLKRSWESTVHIQGNRPWDLLWTTLTESAEKLNLCQIKLELHLPALEEGYSAAWSCDRKADSPAWRLDLPLMLEGRPVGALLLGGECDDGATIRNIEPLIDLLAPFEERLRMMISNDEVPEPLSSVPERDFEASIPVDPTSKPVLETNT</sequence>
<feature type="binding site" evidence="7">
    <location>
        <position position="219"/>
    </location>
    <ligand>
        <name>Mg(2+)</name>
        <dbReference type="ChEBI" id="CHEBI:18420"/>
    </ligand>
</feature>
<evidence type="ECO:0000256" key="4">
    <source>
        <dbReference type="ARBA" id="ARBA00022692"/>
    </source>
</evidence>
<dbReference type="InterPro" id="IPR000715">
    <property type="entry name" value="Glycosyl_transferase_4"/>
</dbReference>
<evidence type="ECO:0000256" key="7">
    <source>
        <dbReference type="PIRSR" id="PIRSR600715-1"/>
    </source>
</evidence>
<evidence type="ECO:0000313" key="11">
    <source>
        <dbReference type="Proteomes" id="UP000320735"/>
    </source>
</evidence>
<feature type="transmembrane region" description="Helical" evidence="9">
    <location>
        <begin position="170"/>
        <end position="203"/>
    </location>
</feature>
<keyword evidence="3 10" id="KW-0808">Transferase</keyword>
<dbReference type="GO" id="GO:0044038">
    <property type="term" value="P:cell wall macromolecule biosynthetic process"/>
    <property type="evidence" value="ECO:0007669"/>
    <property type="project" value="TreeGrafter"/>
</dbReference>
<dbReference type="RefSeq" id="WP_146373789.1">
    <property type="nucleotide sequence ID" value="NZ_SJPP01000003.1"/>
</dbReference>
<feature type="transmembrane region" description="Helical" evidence="9">
    <location>
        <begin position="244"/>
        <end position="265"/>
    </location>
</feature>
<comment type="caution">
    <text evidence="10">The sequence shown here is derived from an EMBL/GenBank/DDBJ whole genome shotgun (WGS) entry which is preliminary data.</text>
</comment>
<feature type="transmembrane region" description="Helical" evidence="9">
    <location>
        <begin position="139"/>
        <end position="158"/>
    </location>
</feature>
<feature type="transmembrane region" description="Helical" evidence="9">
    <location>
        <begin position="321"/>
        <end position="340"/>
    </location>
</feature>
<proteinExistence type="predicted"/>
<dbReference type="GO" id="GO:0009103">
    <property type="term" value="P:lipopolysaccharide biosynthetic process"/>
    <property type="evidence" value="ECO:0007669"/>
    <property type="project" value="TreeGrafter"/>
</dbReference>
<evidence type="ECO:0000256" key="1">
    <source>
        <dbReference type="ARBA" id="ARBA00004651"/>
    </source>
</evidence>
<gene>
    <name evidence="10" type="ORF">CA54_53600</name>
</gene>
<dbReference type="Proteomes" id="UP000320735">
    <property type="component" value="Unassembled WGS sequence"/>
</dbReference>
<dbReference type="EMBL" id="SJPP01000003">
    <property type="protein sequence ID" value="TWU06956.1"/>
    <property type="molecule type" value="Genomic_DNA"/>
</dbReference>
<reference evidence="10 11" key="1">
    <citation type="submission" date="2019-02" db="EMBL/GenBank/DDBJ databases">
        <title>Deep-cultivation of Planctomycetes and their phenomic and genomic characterization uncovers novel biology.</title>
        <authorList>
            <person name="Wiegand S."/>
            <person name="Jogler M."/>
            <person name="Boedeker C."/>
            <person name="Pinto D."/>
            <person name="Vollmers J."/>
            <person name="Rivas-Marin E."/>
            <person name="Kohn T."/>
            <person name="Peeters S.H."/>
            <person name="Heuer A."/>
            <person name="Rast P."/>
            <person name="Oberbeckmann S."/>
            <person name="Bunk B."/>
            <person name="Jeske O."/>
            <person name="Meyerdierks A."/>
            <person name="Storesund J.E."/>
            <person name="Kallscheuer N."/>
            <person name="Luecker S."/>
            <person name="Lage O.M."/>
            <person name="Pohl T."/>
            <person name="Merkel B.J."/>
            <person name="Hornburger P."/>
            <person name="Mueller R.-W."/>
            <person name="Bruemmer F."/>
            <person name="Labrenz M."/>
            <person name="Spormann A.M."/>
            <person name="Op Den Camp H."/>
            <person name="Overmann J."/>
            <person name="Amann R."/>
            <person name="Jetten M.S.M."/>
            <person name="Mascher T."/>
            <person name="Medema M.H."/>
            <person name="Devos D.P."/>
            <person name="Kaster A.-K."/>
            <person name="Ovreas L."/>
            <person name="Rohde M."/>
            <person name="Galperin M.Y."/>
            <person name="Jogler C."/>
        </authorList>
    </citation>
    <scope>NUCLEOTIDE SEQUENCE [LARGE SCALE GENOMIC DNA]</scope>
    <source>
        <strain evidence="10 11">CA54</strain>
    </source>
</reference>
<evidence type="ECO:0000256" key="9">
    <source>
        <dbReference type="SAM" id="Phobius"/>
    </source>
</evidence>
<dbReference type="EC" id="2.7.8.33" evidence="10"/>
<feature type="transmembrane region" description="Helical" evidence="9">
    <location>
        <begin position="44"/>
        <end position="67"/>
    </location>
</feature>
<dbReference type="PANTHER" id="PTHR22926">
    <property type="entry name" value="PHOSPHO-N-ACETYLMURAMOYL-PENTAPEPTIDE-TRANSFERASE"/>
    <property type="match status" value="1"/>
</dbReference>
<dbReference type="Pfam" id="PF00953">
    <property type="entry name" value="Glycos_transf_4"/>
    <property type="match status" value="1"/>
</dbReference>
<feature type="transmembrane region" description="Helical" evidence="9">
    <location>
        <begin position="110"/>
        <end position="127"/>
    </location>
</feature>
<evidence type="ECO:0000256" key="8">
    <source>
        <dbReference type="SAM" id="MobiDB-lite"/>
    </source>
</evidence>
<dbReference type="PANTHER" id="PTHR22926:SF3">
    <property type="entry name" value="UNDECAPRENYL-PHOSPHATE ALPHA-N-ACETYLGLUCOSAMINYL 1-PHOSPHATE TRANSFERASE"/>
    <property type="match status" value="1"/>
</dbReference>
<accession>A0A5C6B6Q3</accession>
<keyword evidence="4 9" id="KW-0812">Transmembrane</keyword>
<dbReference type="GO" id="GO:0046872">
    <property type="term" value="F:metal ion binding"/>
    <property type="evidence" value="ECO:0007669"/>
    <property type="project" value="UniProtKB-KW"/>
</dbReference>
<keyword evidence="6 9" id="KW-0472">Membrane</keyword>
<dbReference type="GO" id="GO:0071555">
    <property type="term" value="P:cell wall organization"/>
    <property type="evidence" value="ECO:0007669"/>
    <property type="project" value="TreeGrafter"/>
</dbReference>
<keyword evidence="2" id="KW-1003">Cell membrane</keyword>
<feature type="region of interest" description="Disordered" evidence="8">
    <location>
        <begin position="483"/>
        <end position="512"/>
    </location>
</feature>
<feature type="transmembrane region" description="Helical" evidence="9">
    <location>
        <begin position="295"/>
        <end position="315"/>
    </location>
</feature>
<evidence type="ECO:0000256" key="5">
    <source>
        <dbReference type="ARBA" id="ARBA00022989"/>
    </source>
</evidence>
<evidence type="ECO:0000313" key="10">
    <source>
        <dbReference type="EMBL" id="TWU06956.1"/>
    </source>
</evidence>
<dbReference type="GO" id="GO:0005886">
    <property type="term" value="C:plasma membrane"/>
    <property type="evidence" value="ECO:0007669"/>
    <property type="project" value="UniProtKB-SubCell"/>
</dbReference>
<dbReference type="GO" id="GO:0036380">
    <property type="term" value="F:UDP-N-acetylglucosamine-undecaprenyl-phosphate N-acetylglucosaminephosphotransferase activity"/>
    <property type="evidence" value="ECO:0007669"/>
    <property type="project" value="UniProtKB-EC"/>
</dbReference>
<dbReference type="AlphaFoldDB" id="A0A5C6B6Q3"/>
<comment type="subcellular location">
    <subcellularLocation>
        <location evidence="1">Cell membrane</location>
        <topology evidence="1">Multi-pass membrane protein</topology>
    </subcellularLocation>
</comment>
<keyword evidence="7" id="KW-0460">Magnesium</keyword>
<keyword evidence="7" id="KW-0479">Metal-binding</keyword>
<protein>
    <submittedName>
        <fullName evidence="10">WecA-like glycosyltransferase</fullName>
        <ecNumber evidence="10">2.7.8.33</ecNumber>
    </submittedName>
</protein>
<feature type="transmembrane region" description="Helical" evidence="9">
    <location>
        <begin position="215"/>
        <end position="238"/>
    </location>
</feature>